<dbReference type="NCBIfam" id="TIGR01537">
    <property type="entry name" value="portal_HK97"/>
    <property type="match status" value="1"/>
</dbReference>
<accession>V5SEX4</accession>
<dbReference type="RefSeq" id="WP_023787844.1">
    <property type="nucleotide sequence ID" value="NC_022997.1"/>
</dbReference>
<proteinExistence type="predicted"/>
<dbReference type="KEGG" id="hni:W911_12530"/>
<evidence type="ECO:0000313" key="2">
    <source>
        <dbReference type="Proteomes" id="UP000018542"/>
    </source>
</evidence>
<name>V5SEX4_9HYPH</name>
<evidence type="ECO:0000313" key="1">
    <source>
        <dbReference type="EMBL" id="AHB49047.1"/>
    </source>
</evidence>
<dbReference type="InterPro" id="IPR006427">
    <property type="entry name" value="Portal_HK97"/>
</dbReference>
<dbReference type="Pfam" id="PF04860">
    <property type="entry name" value="Phage_portal"/>
    <property type="match status" value="1"/>
</dbReference>
<sequence length="422" mass="46492">MPRILETLAGLWPGRAKPSAALPSANEAKASAAGPLIVLETLGRPVWTPRDYEAFAREGFMQNAIVYRAVRMISEAAASVPLLLYEGDAEIEQHPLLDLLARPSVDHTSADFLESWYGYLLVSGNGYVEAVAVDGKLRELYALRPDRMKVVPGGEGWPEAYEYTCAGRTVRFDEEPIEGVRPILHVRLFHPANDHYGMSPVEAAAQAIDIHNTAGRWNKALLDNSARPSGALVYGGADGRMTPEQFERLKAELDDGFQGPQRAGRPLLLEGGLDWKPLSLSPKDMDFVEARNGAAREIALAFGVPPMLLGIPGDNTYSNYQEAQRAFWRGTVLPLVVRTAKAMSSWLAPAWETARPSVPSMHGERRLELRPDLDQIEALTSEREALWARIERVSFLTQNEKRAAVGYAPLETEAIADLPSEE</sequence>
<dbReference type="AlphaFoldDB" id="V5SEX4"/>
<dbReference type="InterPro" id="IPR006944">
    <property type="entry name" value="Phage/GTA_portal"/>
</dbReference>
<dbReference type="PATRIC" id="fig|1029756.8.peg.2602"/>
<dbReference type="Proteomes" id="UP000018542">
    <property type="component" value="Chromosome"/>
</dbReference>
<protein>
    <submittedName>
        <fullName evidence="1">Portal protein</fullName>
    </submittedName>
</protein>
<dbReference type="HOGENOM" id="CLU_054516_0_0_5"/>
<dbReference type="STRING" id="1029756.W911_12530"/>
<dbReference type="OrthoDB" id="9134461at2"/>
<gene>
    <name evidence="1" type="ORF">W911_12530</name>
</gene>
<keyword evidence="2" id="KW-1185">Reference proteome</keyword>
<reference evidence="1 2" key="1">
    <citation type="journal article" date="2014" name="Genome Announc.">
        <title>Complete Genome Sequence of Hyphomicrobium nitrativorans Strain NL23, a Denitrifying Bacterium Isolated from Biofilm of a Methanol-Fed Denitrification System Treating Seawater at the Montreal Biodome.</title>
        <authorList>
            <person name="Martineau C."/>
            <person name="Villeneuve C."/>
            <person name="Mauffrey F."/>
            <person name="Villemur R."/>
        </authorList>
    </citation>
    <scope>NUCLEOTIDE SEQUENCE [LARGE SCALE GENOMIC DNA]</scope>
    <source>
        <strain evidence="1">NL23</strain>
    </source>
</reference>
<organism evidence="1 2">
    <name type="scientific">Hyphomicrobium nitrativorans NL23</name>
    <dbReference type="NCBI Taxonomy" id="1029756"/>
    <lineage>
        <taxon>Bacteria</taxon>
        <taxon>Pseudomonadati</taxon>
        <taxon>Pseudomonadota</taxon>
        <taxon>Alphaproteobacteria</taxon>
        <taxon>Hyphomicrobiales</taxon>
        <taxon>Hyphomicrobiaceae</taxon>
        <taxon>Hyphomicrobium</taxon>
    </lineage>
</organism>
<dbReference type="EMBL" id="CP006912">
    <property type="protein sequence ID" value="AHB49047.1"/>
    <property type="molecule type" value="Genomic_DNA"/>
</dbReference>